<evidence type="ECO:0000313" key="3">
    <source>
        <dbReference type="Proteomes" id="UP001162164"/>
    </source>
</evidence>
<reference evidence="2" key="1">
    <citation type="journal article" date="2023" name="Insect Mol. Biol.">
        <title>Genome sequencing provides insights into the evolution of gene families encoding plant cell wall-degrading enzymes in longhorned beetles.</title>
        <authorList>
            <person name="Shin N.R."/>
            <person name="Okamura Y."/>
            <person name="Kirsch R."/>
            <person name="Pauchet Y."/>
        </authorList>
    </citation>
    <scope>NUCLEOTIDE SEQUENCE</scope>
    <source>
        <strain evidence="2">MMC_N1</strain>
    </source>
</reference>
<dbReference type="InterPro" id="IPR013818">
    <property type="entry name" value="Lipase"/>
</dbReference>
<organism evidence="2 3">
    <name type="scientific">Molorchus minor</name>
    <dbReference type="NCBI Taxonomy" id="1323400"/>
    <lineage>
        <taxon>Eukaryota</taxon>
        <taxon>Metazoa</taxon>
        <taxon>Ecdysozoa</taxon>
        <taxon>Arthropoda</taxon>
        <taxon>Hexapoda</taxon>
        <taxon>Insecta</taxon>
        <taxon>Pterygota</taxon>
        <taxon>Neoptera</taxon>
        <taxon>Endopterygota</taxon>
        <taxon>Coleoptera</taxon>
        <taxon>Polyphaga</taxon>
        <taxon>Cucujiformia</taxon>
        <taxon>Chrysomeloidea</taxon>
        <taxon>Cerambycidae</taxon>
        <taxon>Lamiinae</taxon>
        <taxon>Monochamini</taxon>
        <taxon>Molorchus</taxon>
    </lineage>
</organism>
<evidence type="ECO:0000313" key="2">
    <source>
        <dbReference type="EMBL" id="KAJ8974116.1"/>
    </source>
</evidence>
<gene>
    <name evidence="2" type="ORF">NQ317_019897</name>
</gene>
<name>A0ABQ9J7J3_9CUCU</name>
<keyword evidence="3" id="KW-1185">Reference proteome</keyword>
<evidence type="ECO:0000259" key="1">
    <source>
        <dbReference type="Pfam" id="PF00151"/>
    </source>
</evidence>
<protein>
    <recommendedName>
        <fullName evidence="1">Lipase domain-containing protein</fullName>
    </recommendedName>
</protein>
<dbReference type="Proteomes" id="UP001162164">
    <property type="component" value="Unassembled WGS sequence"/>
</dbReference>
<sequence length="185" mass="21262">MLNAKTYNQHSKYVASYNREGRYTTVADIEKTSVNVLNPIIFVIYLTDGRKKAAICGVPISKYEYVENRLANMYFMDWRFTSPSSSASINKARSVEWLSQILYQGYLNMNKPTWIFTWSECLLGYEVAVSTAARLLEFSGRKINRVNSLDPAYYSINDETRPNRLLGEQAQFVDVVHTNLNRTNG</sequence>
<accession>A0ABQ9J7J3</accession>
<dbReference type="Pfam" id="PF00151">
    <property type="entry name" value="Lipase"/>
    <property type="match status" value="1"/>
</dbReference>
<dbReference type="Gene3D" id="3.40.50.1820">
    <property type="entry name" value="alpha/beta hydrolase"/>
    <property type="match status" value="1"/>
</dbReference>
<comment type="caution">
    <text evidence="2">The sequence shown here is derived from an EMBL/GenBank/DDBJ whole genome shotgun (WGS) entry which is preliminary data.</text>
</comment>
<feature type="domain" description="Lipase" evidence="1">
    <location>
        <begin position="71"/>
        <end position="181"/>
    </location>
</feature>
<dbReference type="InterPro" id="IPR029058">
    <property type="entry name" value="AB_hydrolase_fold"/>
</dbReference>
<proteinExistence type="predicted"/>
<dbReference type="EMBL" id="JAPWTJ010001050">
    <property type="protein sequence ID" value="KAJ8974116.1"/>
    <property type="molecule type" value="Genomic_DNA"/>
</dbReference>